<keyword evidence="7" id="KW-1185">Reference proteome</keyword>
<evidence type="ECO:0000313" key="6">
    <source>
        <dbReference type="EMBL" id="MBO9201243.1"/>
    </source>
</evidence>
<accession>A0ABS3YTP9</accession>
<evidence type="ECO:0000259" key="5">
    <source>
        <dbReference type="PROSITE" id="PS51123"/>
    </source>
</evidence>
<feature type="domain" description="OmpA-like" evidence="5">
    <location>
        <begin position="152"/>
        <end position="271"/>
    </location>
</feature>
<proteinExistence type="predicted"/>
<dbReference type="PANTHER" id="PTHR30329:SF21">
    <property type="entry name" value="LIPOPROTEIN YIAD-RELATED"/>
    <property type="match status" value="1"/>
</dbReference>
<dbReference type="SUPFAM" id="SSF103088">
    <property type="entry name" value="OmpA-like"/>
    <property type="match status" value="1"/>
</dbReference>
<dbReference type="PRINTS" id="PR01021">
    <property type="entry name" value="OMPADOMAIN"/>
</dbReference>
<dbReference type="EMBL" id="JAGHKO010000002">
    <property type="protein sequence ID" value="MBO9201243.1"/>
    <property type="molecule type" value="Genomic_DNA"/>
</dbReference>
<evidence type="ECO:0000256" key="1">
    <source>
        <dbReference type="ARBA" id="ARBA00004442"/>
    </source>
</evidence>
<evidence type="ECO:0000256" key="4">
    <source>
        <dbReference type="PROSITE-ProRule" id="PRU00473"/>
    </source>
</evidence>
<dbReference type="InterPro" id="IPR006665">
    <property type="entry name" value="OmpA-like"/>
</dbReference>
<dbReference type="InterPro" id="IPR050330">
    <property type="entry name" value="Bact_OuterMem_StrucFunc"/>
</dbReference>
<dbReference type="InterPro" id="IPR036737">
    <property type="entry name" value="OmpA-like_sf"/>
</dbReference>
<keyword evidence="3" id="KW-0998">Cell outer membrane</keyword>
<reference evidence="6 7" key="1">
    <citation type="submission" date="2021-03" db="EMBL/GenBank/DDBJ databases">
        <title>Assistant Professor.</title>
        <authorList>
            <person name="Huq M.A."/>
        </authorList>
    </citation>
    <scope>NUCLEOTIDE SEQUENCE [LARGE SCALE GENOMIC DNA]</scope>
    <source>
        <strain evidence="6 7">MAH-29</strain>
    </source>
</reference>
<organism evidence="6 7">
    <name type="scientific">Niastella soli</name>
    <dbReference type="NCBI Taxonomy" id="2821487"/>
    <lineage>
        <taxon>Bacteria</taxon>
        <taxon>Pseudomonadati</taxon>
        <taxon>Bacteroidota</taxon>
        <taxon>Chitinophagia</taxon>
        <taxon>Chitinophagales</taxon>
        <taxon>Chitinophagaceae</taxon>
        <taxon>Niastella</taxon>
    </lineage>
</organism>
<comment type="subcellular location">
    <subcellularLocation>
        <location evidence="1">Cell outer membrane</location>
    </subcellularLocation>
</comment>
<sequence length="272" mass="31597">MWVRAQHDILDSLGAYFSEQDFLYEKKFFKLITPQLWSLDGMDTTINPGLWQQVEWLYTANGTEGFVTIGNFKRNDYSGIRFTEYRNDYYFFLDEVALIPVDPKEKLCMQADSVKQAIYAENERHSYLERKVYLYRHNPPPVTPLPKTIQRRTQHIDTLIIPDIFFATASYQLSPVSFHVLDSFASRLSLPAIDSMVVEGHTDSIGKLAYNEALSLNRAISVKDYLNNKVQGLQEKTTTRGFAYLRPVASNKTPKGRQMNRRVEIILYRKED</sequence>
<dbReference type="Pfam" id="PF00691">
    <property type="entry name" value="OmpA"/>
    <property type="match status" value="1"/>
</dbReference>
<gene>
    <name evidence="6" type="ORF">J7I42_13265</name>
</gene>
<evidence type="ECO:0000256" key="2">
    <source>
        <dbReference type="ARBA" id="ARBA00023136"/>
    </source>
</evidence>
<dbReference type="Proteomes" id="UP000677244">
    <property type="component" value="Unassembled WGS sequence"/>
</dbReference>
<dbReference type="Gene3D" id="3.30.1330.60">
    <property type="entry name" value="OmpA-like domain"/>
    <property type="match status" value="1"/>
</dbReference>
<dbReference type="InterPro" id="IPR006664">
    <property type="entry name" value="OMP_bac"/>
</dbReference>
<keyword evidence="2 4" id="KW-0472">Membrane</keyword>
<dbReference type="PANTHER" id="PTHR30329">
    <property type="entry name" value="STATOR ELEMENT OF FLAGELLAR MOTOR COMPLEX"/>
    <property type="match status" value="1"/>
</dbReference>
<protein>
    <submittedName>
        <fullName evidence="6">OmpA family protein</fullName>
    </submittedName>
</protein>
<evidence type="ECO:0000256" key="3">
    <source>
        <dbReference type="ARBA" id="ARBA00023237"/>
    </source>
</evidence>
<dbReference type="CDD" id="cd07185">
    <property type="entry name" value="OmpA_C-like"/>
    <property type="match status" value="1"/>
</dbReference>
<dbReference type="PROSITE" id="PS51123">
    <property type="entry name" value="OMPA_2"/>
    <property type="match status" value="1"/>
</dbReference>
<evidence type="ECO:0000313" key="7">
    <source>
        <dbReference type="Proteomes" id="UP000677244"/>
    </source>
</evidence>
<name>A0ABS3YTP9_9BACT</name>
<comment type="caution">
    <text evidence="6">The sequence shown here is derived from an EMBL/GenBank/DDBJ whole genome shotgun (WGS) entry which is preliminary data.</text>
</comment>